<dbReference type="EMBL" id="BAAALS010000045">
    <property type="protein sequence ID" value="GAA1775838.1"/>
    <property type="molecule type" value="Genomic_DNA"/>
</dbReference>
<organism evidence="1 2">
    <name type="scientific">Luedemannella helvata</name>
    <dbReference type="NCBI Taxonomy" id="349315"/>
    <lineage>
        <taxon>Bacteria</taxon>
        <taxon>Bacillati</taxon>
        <taxon>Actinomycetota</taxon>
        <taxon>Actinomycetes</taxon>
        <taxon>Micromonosporales</taxon>
        <taxon>Micromonosporaceae</taxon>
        <taxon>Luedemannella</taxon>
    </lineage>
</organism>
<evidence type="ECO:0000313" key="2">
    <source>
        <dbReference type="Proteomes" id="UP001500655"/>
    </source>
</evidence>
<name>A0ABN2L5C4_9ACTN</name>
<reference evidence="1 2" key="1">
    <citation type="journal article" date="2019" name="Int. J. Syst. Evol. Microbiol.">
        <title>The Global Catalogue of Microorganisms (GCM) 10K type strain sequencing project: providing services to taxonomists for standard genome sequencing and annotation.</title>
        <authorList>
            <consortium name="The Broad Institute Genomics Platform"/>
            <consortium name="The Broad Institute Genome Sequencing Center for Infectious Disease"/>
            <person name="Wu L."/>
            <person name="Ma J."/>
        </authorList>
    </citation>
    <scope>NUCLEOTIDE SEQUENCE [LARGE SCALE GENOMIC DNA]</scope>
    <source>
        <strain evidence="1 2">JCM 13249</strain>
    </source>
</reference>
<keyword evidence="2" id="KW-1185">Reference proteome</keyword>
<comment type="caution">
    <text evidence="1">The sequence shown here is derived from an EMBL/GenBank/DDBJ whole genome shotgun (WGS) entry which is preliminary data.</text>
</comment>
<protein>
    <submittedName>
        <fullName evidence="1">Uncharacterized protein</fullName>
    </submittedName>
</protein>
<sequence>MPAGRNDRAAPPRRAGGYEIRFASKDAADGWEELARVASNALRTAWEAIDSNPLTPTSVDRHHRLKAGYATVTVKGRTLEQWQYEVTAGGRIWFGVDREEKVVWITYASTRHPKATD</sequence>
<proteinExistence type="predicted"/>
<accession>A0ABN2L5C4</accession>
<gene>
    <name evidence="1" type="ORF">GCM10009681_54150</name>
</gene>
<evidence type="ECO:0000313" key="1">
    <source>
        <dbReference type="EMBL" id="GAA1775838.1"/>
    </source>
</evidence>
<dbReference type="Proteomes" id="UP001500655">
    <property type="component" value="Unassembled WGS sequence"/>
</dbReference>